<dbReference type="GO" id="GO:0106312">
    <property type="term" value="F:methylenetetrahydrofolate reductase (NADH) activity"/>
    <property type="evidence" value="ECO:0007669"/>
    <property type="project" value="UniProtKB-EC"/>
</dbReference>
<dbReference type="GO" id="GO:0009086">
    <property type="term" value="P:methionine biosynthetic process"/>
    <property type="evidence" value="ECO:0007669"/>
    <property type="project" value="TreeGrafter"/>
</dbReference>
<evidence type="ECO:0000313" key="9">
    <source>
        <dbReference type="EMBL" id="PIW34110.1"/>
    </source>
</evidence>
<dbReference type="GO" id="GO:0035999">
    <property type="term" value="P:tetrahydrofolate interconversion"/>
    <property type="evidence" value="ECO:0007669"/>
    <property type="project" value="UniProtKB-UniPathway"/>
</dbReference>
<accession>A0A2M7H058</accession>
<dbReference type="SUPFAM" id="SSF51730">
    <property type="entry name" value="FAD-linked oxidoreductase"/>
    <property type="match status" value="1"/>
</dbReference>
<dbReference type="CDD" id="cd00537">
    <property type="entry name" value="MTHFR"/>
    <property type="match status" value="1"/>
</dbReference>
<dbReference type="GO" id="GO:0005829">
    <property type="term" value="C:cytosol"/>
    <property type="evidence" value="ECO:0007669"/>
    <property type="project" value="TreeGrafter"/>
</dbReference>
<evidence type="ECO:0000256" key="8">
    <source>
        <dbReference type="RuleBase" id="RU003862"/>
    </source>
</evidence>
<keyword evidence="5 8" id="KW-0274">FAD</keyword>
<dbReference type="PANTHER" id="PTHR45754">
    <property type="entry name" value="METHYLENETETRAHYDROFOLATE REDUCTASE"/>
    <property type="match status" value="1"/>
</dbReference>
<evidence type="ECO:0000256" key="1">
    <source>
        <dbReference type="ARBA" id="ARBA00001974"/>
    </source>
</evidence>
<dbReference type="PANTHER" id="PTHR45754:SF3">
    <property type="entry name" value="METHYLENETETRAHYDROFOLATE REDUCTASE (NADPH)"/>
    <property type="match status" value="1"/>
</dbReference>
<proteinExistence type="inferred from homology"/>
<comment type="caution">
    <text evidence="9">The sequence shown here is derived from an EMBL/GenBank/DDBJ whole genome shotgun (WGS) entry which is preliminary data.</text>
</comment>
<dbReference type="Gene3D" id="3.20.20.220">
    <property type="match status" value="1"/>
</dbReference>
<protein>
    <recommendedName>
        <fullName evidence="8">Methylenetetrahydrofolate reductase</fullName>
    </recommendedName>
</protein>
<evidence type="ECO:0000256" key="4">
    <source>
        <dbReference type="ARBA" id="ARBA00022630"/>
    </source>
</evidence>
<dbReference type="UniPathway" id="UPA00193"/>
<evidence type="ECO:0000256" key="2">
    <source>
        <dbReference type="ARBA" id="ARBA00004777"/>
    </source>
</evidence>
<gene>
    <name evidence="9" type="ORF">COW28_01005</name>
</gene>
<comment type="similarity">
    <text evidence="3 8">Belongs to the methylenetetrahydrofolate reductase family.</text>
</comment>
<comment type="cofactor">
    <cofactor evidence="1 8">
        <name>FAD</name>
        <dbReference type="ChEBI" id="CHEBI:57692"/>
    </cofactor>
</comment>
<organism evidence="9 10">
    <name type="scientific">bacterium (Candidatus Ratteibacteria) CG15_BIG_FIL_POST_REV_8_21_14_020_41_12</name>
    <dbReference type="NCBI Taxonomy" id="2014291"/>
    <lineage>
        <taxon>Bacteria</taxon>
        <taxon>Candidatus Ratteibacteria</taxon>
    </lineage>
</organism>
<dbReference type="AlphaFoldDB" id="A0A2M7H058"/>
<dbReference type="Pfam" id="PF02219">
    <property type="entry name" value="MTHFR"/>
    <property type="match status" value="1"/>
</dbReference>
<keyword evidence="6 8" id="KW-0560">Oxidoreductase</keyword>
<evidence type="ECO:0000256" key="7">
    <source>
        <dbReference type="ARBA" id="ARBA00048628"/>
    </source>
</evidence>
<sequence>MSKLSEALEGKKFVVTSEIGPPKGTNIEKCLEDAELLRDKVSAINVTDIQSAVMRIGSLAICHLLAEKGLEPVFQMVCRDRNRLALQSDLLSAWVLGIKNVLCLTGDYTSLGDHPETKPVFDLDSVQLLKTVATLNQGHDIAGHELDGTPNFFAGAVVTPGCDPLEPQIIKMKKKIDAGAKFFQTQSVFEPKKFESFMNDVEKFQVPVMAGIVVLKSAGMAKFMNENVAGVFVPEEIVKEMAETKKEDRRKKAVEIAARIIREIKPICQGAHIMPLGWDALVPEIINQAELS</sequence>
<name>A0A2M7H058_9BACT</name>
<evidence type="ECO:0000256" key="3">
    <source>
        <dbReference type="ARBA" id="ARBA00006743"/>
    </source>
</evidence>
<keyword evidence="4 8" id="KW-0285">Flavoprotein</keyword>
<evidence type="ECO:0000256" key="5">
    <source>
        <dbReference type="ARBA" id="ARBA00022827"/>
    </source>
</evidence>
<dbReference type="InterPro" id="IPR003171">
    <property type="entry name" value="Mehydrof_redctse-like"/>
</dbReference>
<dbReference type="InterPro" id="IPR029041">
    <property type="entry name" value="FAD-linked_oxidoreductase-like"/>
</dbReference>
<reference evidence="10" key="1">
    <citation type="submission" date="2017-09" db="EMBL/GenBank/DDBJ databases">
        <title>Depth-based differentiation of microbial function through sediment-hosted aquifers and enrichment of novel symbionts in the deep terrestrial subsurface.</title>
        <authorList>
            <person name="Probst A.J."/>
            <person name="Ladd B."/>
            <person name="Jarett J.K."/>
            <person name="Geller-Mcgrath D.E."/>
            <person name="Sieber C.M.K."/>
            <person name="Emerson J.B."/>
            <person name="Anantharaman K."/>
            <person name="Thomas B.C."/>
            <person name="Malmstrom R."/>
            <person name="Stieglmeier M."/>
            <person name="Klingl A."/>
            <person name="Woyke T."/>
            <person name="Ryan C.M."/>
            <person name="Banfield J.F."/>
        </authorList>
    </citation>
    <scope>NUCLEOTIDE SEQUENCE [LARGE SCALE GENOMIC DNA]</scope>
</reference>
<dbReference type="Proteomes" id="UP000230025">
    <property type="component" value="Unassembled WGS sequence"/>
</dbReference>
<comment type="pathway">
    <text evidence="2 8">One-carbon metabolism; tetrahydrofolate interconversion.</text>
</comment>
<comment type="catalytic activity">
    <reaction evidence="7">
        <text>(6S)-5-methyl-5,6,7,8-tetrahydrofolate + NAD(+) = (6R)-5,10-methylene-5,6,7,8-tetrahydrofolate + NADH + H(+)</text>
        <dbReference type="Rhea" id="RHEA:19821"/>
        <dbReference type="ChEBI" id="CHEBI:15378"/>
        <dbReference type="ChEBI" id="CHEBI:15636"/>
        <dbReference type="ChEBI" id="CHEBI:18608"/>
        <dbReference type="ChEBI" id="CHEBI:57540"/>
        <dbReference type="ChEBI" id="CHEBI:57945"/>
        <dbReference type="EC" id="1.5.1.54"/>
    </reaction>
    <physiologicalReaction direction="right-to-left" evidence="7">
        <dbReference type="Rhea" id="RHEA:19823"/>
    </physiologicalReaction>
</comment>
<dbReference type="EMBL" id="PFFY01000046">
    <property type="protein sequence ID" value="PIW34110.1"/>
    <property type="molecule type" value="Genomic_DNA"/>
</dbReference>
<dbReference type="GO" id="GO:0071949">
    <property type="term" value="F:FAD binding"/>
    <property type="evidence" value="ECO:0007669"/>
    <property type="project" value="TreeGrafter"/>
</dbReference>
<evidence type="ECO:0000256" key="6">
    <source>
        <dbReference type="ARBA" id="ARBA00023002"/>
    </source>
</evidence>
<evidence type="ECO:0000313" key="10">
    <source>
        <dbReference type="Proteomes" id="UP000230025"/>
    </source>
</evidence>